<dbReference type="CDD" id="cd00056">
    <property type="entry name" value="ENDO3c"/>
    <property type="match status" value="1"/>
</dbReference>
<dbReference type="PANTHER" id="PTHR42944:SF1">
    <property type="entry name" value="ADENINE DNA GLYCOSYLASE"/>
    <property type="match status" value="1"/>
</dbReference>
<keyword evidence="9" id="KW-0326">Glycosidase</keyword>
<keyword evidence="7" id="KW-0411">Iron-sulfur</keyword>
<dbReference type="InterPro" id="IPR023170">
    <property type="entry name" value="HhH_base_excis_C"/>
</dbReference>
<keyword evidence="5" id="KW-0378">Hydrolase</keyword>
<evidence type="ECO:0000256" key="2">
    <source>
        <dbReference type="ARBA" id="ARBA00008343"/>
    </source>
</evidence>
<dbReference type="SMART" id="SM00478">
    <property type="entry name" value="ENDO3c"/>
    <property type="match status" value="1"/>
</dbReference>
<dbReference type="GO" id="GO:0034039">
    <property type="term" value="F:8-oxo-7,8-dihydroguanine DNA N-glycosylase activity"/>
    <property type="evidence" value="ECO:0007669"/>
    <property type="project" value="TreeGrafter"/>
</dbReference>
<protein>
    <submittedName>
        <fullName evidence="11">A/G-specific DNA-adenine glycosylase</fullName>
    </submittedName>
</protein>
<evidence type="ECO:0000256" key="9">
    <source>
        <dbReference type="ARBA" id="ARBA00023295"/>
    </source>
</evidence>
<dbReference type="SUPFAM" id="SSF48150">
    <property type="entry name" value="DNA-glycosylase"/>
    <property type="match status" value="1"/>
</dbReference>
<evidence type="ECO:0000256" key="3">
    <source>
        <dbReference type="ARBA" id="ARBA00022723"/>
    </source>
</evidence>
<dbReference type="GO" id="GO:0006298">
    <property type="term" value="P:mismatch repair"/>
    <property type="evidence" value="ECO:0007669"/>
    <property type="project" value="TreeGrafter"/>
</dbReference>
<keyword evidence="3" id="KW-0479">Metal-binding</keyword>
<keyword evidence="4" id="KW-0227">DNA damage</keyword>
<evidence type="ECO:0000259" key="10">
    <source>
        <dbReference type="SMART" id="SM00478"/>
    </source>
</evidence>
<dbReference type="Gene3D" id="1.10.1670.10">
    <property type="entry name" value="Helix-hairpin-Helix base-excision DNA repair enzymes (C-terminal)"/>
    <property type="match status" value="1"/>
</dbReference>
<evidence type="ECO:0000256" key="7">
    <source>
        <dbReference type="ARBA" id="ARBA00023014"/>
    </source>
</evidence>
<dbReference type="GO" id="GO:0006284">
    <property type="term" value="P:base-excision repair"/>
    <property type="evidence" value="ECO:0007669"/>
    <property type="project" value="InterPro"/>
</dbReference>
<dbReference type="Proteomes" id="UP000278962">
    <property type="component" value="Unassembled WGS sequence"/>
</dbReference>
<sequence length="256" mass="28610">MDVDALLEWYERVRRPLPWRETRDPYALLVSEVMLQQTQALRVVPYYERWLDELPTARALAEAPTRLVLELWSGLGYNRRALALQRAAVHVSEHGWPSDLTELPGVGPYTAAAVGSFAWDRQEAAVDTNVKRVLTRREGLEVDVSARANELLPAGRAAPFNQAMMELGATVCRPRGPDCAQCPVERGCLRLVVAPARRAKPEKFEESDRYARGRIVAALLAGEPVPFSGERRERALTGLERDGLIVRDATGHPRLP</sequence>
<accession>A0A660L3V7</accession>
<dbReference type="Gene3D" id="1.10.340.30">
    <property type="entry name" value="Hypothetical protein, domain 2"/>
    <property type="match status" value="1"/>
</dbReference>
<evidence type="ECO:0000256" key="6">
    <source>
        <dbReference type="ARBA" id="ARBA00023004"/>
    </source>
</evidence>
<dbReference type="InterPro" id="IPR044298">
    <property type="entry name" value="MIG/MutY"/>
</dbReference>
<evidence type="ECO:0000313" key="11">
    <source>
        <dbReference type="EMBL" id="RKQ86593.1"/>
    </source>
</evidence>
<dbReference type="AlphaFoldDB" id="A0A660L3V7"/>
<dbReference type="PANTHER" id="PTHR42944">
    <property type="entry name" value="ADENINE DNA GLYCOSYLASE"/>
    <property type="match status" value="1"/>
</dbReference>
<feature type="domain" description="HhH-GPD" evidence="10">
    <location>
        <begin position="34"/>
        <end position="170"/>
    </location>
</feature>
<dbReference type="EMBL" id="RBIL01000002">
    <property type="protein sequence ID" value="RKQ86593.1"/>
    <property type="molecule type" value="Genomic_DNA"/>
</dbReference>
<dbReference type="GO" id="GO:0032357">
    <property type="term" value="F:oxidized purine DNA binding"/>
    <property type="evidence" value="ECO:0007669"/>
    <property type="project" value="TreeGrafter"/>
</dbReference>
<dbReference type="RefSeq" id="WP_170179330.1">
    <property type="nucleotide sequence ID" value="NZ_RBIL01000002.1"/>
</dbReference>
<gene>
    <name evidence="11" type="ORF">C8N24_4606</name>
</gene>
<reference evidence="11 12" key="1">
    <citation type="submission" date="2018-10" db="EMBL/GenBank/DDBJ databases">
        <title>Genomic Encyclopedia of Archaeal and Bacterial Type Strains, Phase II (KMG-II): from individual species to whole genera.</title>
        <authorList>
            <person name="Goeker M."/>
        </authorList>
    </citation>
    <scope>NUCLEOTIDE SEQUENCE [LARGE SCALE GENOMIC DNA]</scope>
    <source>
        <strain evidence="11 12">DSM 14954</strain>
    </source>
</reference>
<evidence type="ECO:0000256" key="8">
    <source>
        <dbReference type="ARBA" id="ARBA00023204"/>
    </source>
</evidence>
<dbReference type="GO" id="GO:0051536">
    <property type="term" value="F:iron-sulfur cluster binding"/>
    <property type="evidence" value="ECO:0007669"/>
    <property type="project" value="UniProtKB-KW"/>
</dbReference>
<dbReference type="GO" id="GO:0046872">
    <property type="term" value="F:metal ion binding"/>
    <property type="evidence" value="ECO:0007669"/>
    <property type="project" value="UniProtKB-KW"/>
</dbReference>
<dbReference type="Pfam" id="PF00730">
    <property type="entry name" value="HhH-GPD"/>
    <property type="match status" value="1"/>
</dbReference>
<keyword evidence="12" id="KW-1185">Reference proteome</keyword>
<dbReference type="InterPro" id="IPR011257">
    <property type="entry name" value="DNA_glycosylase"/>
</dbReference>
<comment type="cofactor">
    <cofactor evidence="1">
        <name>[4Fe-4S] cluster</name>
        <dbReference type="ChEBI" id="CHEBI:49883"/>
    </cofactor>
</comment>
<evidence type="ECO:0000256" key="1">
    <source>
        <dbReference type="ARBA" id="ARBA00001966"/>
    </source>
</evidence>
<dbReference type="InterPro" id="IPR003265">
    <property type="entry name" value="HhH-GPD_domain"/>
</dbReference>
<organism evidence="11 12">
    <name type="scientific">Solirubrobacter pauli</name>
    <dbReference type="NCBI Taxonomy" id="166793"/>
    <lineage>
        <taxon>Bacteria</taxon>
        <taxon>Bacillati</taxon>
        <taxon>Actinomycetota</taxon>
        <taxon>Thermoleophilia</taxon>
        <taxon>Solirubrobacterales</taxon>
        <taxon>Solirubrobacteraceae</taxon>
        <taxon>Solirubrobacter</taxon>
    </lineage>
</organism>
<name>A0A660L3V7_9ACTN</name>
<keyword evidence="8" id="KW-0234">DNA repair</keyword>
<dbReference type="GO" id="GO:0035485">
    <property type="term" value="F:adenine/guanine mispair binding"/>
    <property type="evidence" value="ECO:0007669"/>
    <property type="project" value="TreeGrafter"/>
</dbReference>
<evidence type="ECO:0000313" key="12">
    <source>
        <dbReference type="Proteomes" id="UP000278962"/>
    </source>
</evidence>
<evidence type="ECO:0000256" key="5">
    <source>
        <dbReference type="ARBA" id="ARBA00022801"/>
    </source>
</evidence>
<dbReference type="GO" id="GO:0000701">
    <property type="term" value="F:purine-specific mismatch base pair DNA N-glycosylase activity"/>
    <property type="evidence" value="ECO:0007669"/>
    <property type="project" value="TreeGrafter"/>
</dbReference>
<keyword evidence="6" id="KW-0408">Iron</keyword>
<comment type="similarity">
    <text evidence="2">Belongs to the Nth/MutY family.</text>
</comment>
<proteinExistence type="inferred from homology"/>
<comment type="caution">
    <text evidence="11">The sequence shown here is derived from an EMBL/GenBank/DDBJ whole genome shotgun (WGS) entry which is preliminary data.</text>
</comment>
<evidence type="ECO:0000256" key="4">
    <source>
        <dbReference type="ARBA" id="ARBA00022763"/>
    </source>
</evidence>